<dbReference type="InterPro" id="IPR008254">
    <property type="entry name" value="Flavodoxin/NO_synth"/>
</dbReference>
<name>A0A377FRK7_9BACL</name>
<dbReference type="STRING" id="1397694.GCA_000702585_01310"/>
<dbReference type="RefSeq" id="WP_024370535.1">
    <property type="nucleotide sequence ID" value="NZ_UGGP01000001.1"/>
</dbReference>
<dbReference type="SUPFAM" id="SSF52218">
    <property type="entry name" value="Flavoproteins"/>
    <property type="match status" value="1"/>
</dbReference>
<dbReference type="Proteomes" id="UP000254060">
    <property type="component" value="Unassembled WGS sequence"/>
</dbReference>
<dbReference type="InterPro" id="IPR029039">
    <property type="entry name" value="Flavoprotein-like_sf"/>
</dbReference>
<dbReference type="GO" id="GO:0009055">
    <property type="term" value="F:electron transfer activity"/>
    <property type="evidence" value="ECO:0007669"/>
    <property type="project" value="InterPro"/>
</dbReference>
<evidence type="ECO:0000313" key="3">
    <source>
        <dbReference type="Proteomes" id="UP000254060"/>
    </source>
</evidence>
<dbReference type="OrthoDB" id="9801479at2"/>
<evidence type="ECO:0000259" key="1">
    <source>
        <dbReference type="PROSITE" id="PS50902"/>
    </source>
</evidence>
<dbReference type="PROSITE" id="PS50902">
    <property type="entry name" value="FLAVODOXIN_LIKE"/>
    <property type="match status" value="1"/>
</dbReference>
<accession>A0A377FRK7</accession>
<dbReference type="Gene3D" id="3.40.50.360">
    <property type="match status" value="1"/>
</dbReference>
<gene>
    <name evidence="2" type="ORF">NCTC13163_00796</name>
</gene>
<dbReference type="InterPro" id="IPR001226">
    <property type="entry name" value="Flavodoxin_CS"/>
</dbReference>
<dbReference type="Pfam" id="PF00258">
    <property type="entry name" value="Flavodoxin_1"/>
    <property type="match status" value="1"/>
</dbReference>
<sequence length="156" mass="17404">MHILIIYDSMYGHTEKVAHAIKDGFSELHHVRAEQVGHIGYGDLANLDLLIVGSPTHGGRETEDVKTFLDGLSDHALRGMRAAAFDTSMAEDDQGFFVGKIVKWFGHASTRIERELLEKGAEPVLKESFLVLGKEGPLKDGELERAREWAMDLFKN</sequence>
<dbReference type="AlphaFoldDB" id="A0A377FRK7"/>
<dbReference type="GO" id="GO:0016651">
    <property type="term" value="F:oxidoreductase activity, acting on NAD(P)H"/>
    <property type="evidence" value="ECO:0007669"/>
    <property type="project" value="UniProtKB-ARBA"/>
</dbReference>
<evidence type="ECO:0000313" key="2">
    <source>
        <dbReference type="EMBL" id="STO07449.1"/>
    </source>
</evidence>
<proteinExistence type="predicted"/>
<organism evidence="2 3">
    <name type="scientific">Exiguobacterium aurantiacum</name>
    <dbReference type="NCBI Taxonomy" id="33987"/>
    <lineage>
        <taxon>Bacteria</taxon>
        <taxon>Bacillati</taxon>
        <taxon>Bacillota</taxon>
        <taxon>Bacilli</taxon>
        <taxon>Bacillales</taxon>
        <taxon>Bacillales Family XII. Incertae Sedis</taxon>
        <taxon>Exiguobacterium</taxon>
    </lineage>
</organism>
<feature type="domain" description="Flavodoxin-like" evidence="1">
    <location>
        <begin position="3"/>
        <end position="154"/>
    </location>
</feature>
<dbReference type="EMBL" id="UGGP01000001">
    <property type="protein sequence ID" value="STO07449.1"/>
    <property type="molecule type" value="Genomic_DNA"/>
</dbReference>
<dbReference type="PROSITE" id="PS00201">
    <property type="entry name" value="FLAVODOXIN"/>
    <property type="match status" value="1"/>
</dbReference>
<reference evidence="2 3" key="1">
    <citation type="submission" date="2018-06" db="EMBL/GenBank/DDBJ databases">
        <authorList>
            <consortium name="Pathogen Informatics"/>
            <person name="Doyle S."/>
        </authorList>
    </citation>
    <scope>NUCLEOTIDE SEQUENCE [LARGE SCALE GENOMIC DNA]</scope>
    <source>
        <strain evidence="2 3">NCTC13163</strain>
    </source>
</reference>
<dbReference type="GO" id="GO:0010181">
    <property type="term" value="F:FMN binding"/>
    <property type="evidence" value="ECO:0007669"/>
    <property type="project" value="InterPro"/>
</dbReference>
<protein>
    <submittedName>
        <fullName evidence="2">Flavodoxin</fullName>
    </submittedName>
</protein>